<sequence>MSWPRLVLAVASRALVSPPLAIDLLRVAWRFRVRRWWARPPFLPVPSRDYVRWRMHTAYGDEGAIPPAEDVIRYARWVGRQR</sequence>
<organism evidence="1 2">
    <name type="scientific">Roseisolibacter agri</name>
    <dbReference type="NCBI Taxonomy" id="2014610"/>
    <lineage>
        <taxon>Bacteria</taxon>
        <taxon>Pseudomonadati</taxon>
        <taxon>Gemmatimonadota</taxon>
        <taxon>Gemmatimonadia</taxon>
        <taxon>Gemmatimonadales</taxon>
        <taxon>Gemmatimonadaceae</taxon>
        <taxon>Roseisolibacter</taxon>
    </lineage>
</organism>
<name>A0AA37QI95_9BACT</name>
<keyword evidence="2" id="KW-1185">Reference proteome</keyword>
<accession>A0AA37QI95</accession>
<reference evidence="1" key="1">
    <citation type="submission" date="2022-08" db="EMBL/GenBank/DDBJ databases">
        <title>Draft genome sequencing of Roseisolibacter agri AW1220.</title>
        <authorList>
            <person name="Tobiishi Y."/>
            <person name="Tonouchi A."/>
        </authorList>
    </citation>
    <scope>NUCLEOTIDE SEQUENCE</scope>
    <source>
        <strain evidence="1">AW1220</strain>
    </source>
</reference>
<evidence type="ECO:0000313" key="2">
    <source>
        <dbReference type="Proteomes" id="UP001161325"/>
    </source>
</evidence>
<dbReference type="RefSeq" id="WP_284351448.1">
    <property type="nucleotide sequence ID" value="NZ_BRXS01000005.1"/>
</dbReference>
<dbReference type="AlphaFoldDB" id="A0AA37QI95"/>
<dbReference type="EMBL" id="BRXS01000005">
    <property type="protein sequence ID" value="GLC27000.1"/>
    <property type="molecule type" value="Genomic_DNA"/>
</dbReference>
<gene>
    <name evidence="1" type="ORF">rosag_35130</name>
</gene>
<dbReference type="Proteomes" id="UP001161325">
    <property type="component" value="Unassembled WGS sequence"/>
</dbReference>
<proteinExistence type="predicted"/>
<protein>
    <submittedName>
        <fullName evidence="1">Uncharacterized protein</fullName>
    </submittedName>
</protein>
<comment type="caution">
    <text evidence="1">The sequence shown here is derived from an EMBL/GenBank/DDBJ whole genome shotgun (WGS) entry which is preliminary data.</text>
</comment>
<evidence type="ECO:0000313" key="1">
    <source>
        <dbReference type="EMBL" id="GLC27000.1"/>
    </source>
</evidence>